<organism evidence="2 3">
    <name type="scientific">Ligilactobacillus salivarius</name>
    <dbReference type="NCBI Taxonomy" id="1624"/>
    <lineage>
        <taxon>Bacteria</taxon>
        <taxon>Bacillati</taxon>
        <taxon>Bacillota</taxon>
        <taxon>Bacilli</taxon>
        <taxon>Lactobacillales</taxon>
        <taxon>Lactobacillaceae</taxon>
        <taxon>Ligilactobacillus</taxon>
    </lineage>
</organism>
<keyword evidence="1" id="KW-1133">Transmembrane helix</keyword>
<feature type="transmembrane region" description="Helical" evidence="1">
    <location>
        <begin position="6"/>
        <end position="24"/>
    </location>
</feature>
<proteinExistence type="predicted"/>
<protein>
    <submittedName>
        <fullName evidence="2">Uncharacterized protein</fullName>
    </submittedName>
</protein>
<dbReference type="EMBL" id="NBEB01000101">
    <property type="protein sequence ID" value="OQQ81893.1"/>
    <property type="molecule type" value="Genomic_DNA"/>
</dbReference>
<dbReference type="RefSeq" id="WP_081531080.1">
    <property type="nucleotide sequence ID" value="NZ_NBEC01000090.1"/>
</dbReference>
<feature type="transmembrane region" description="Helical" evidence="1">
    <location>
        <begin position="60"/>
        <end position="81"/>
    </location>
</feature>
<dbReference type="Proteomes" id="UP000192638">
    <property type="component" value="Unassembled WGS sequence"/>
</dbReference>
<reference evidence="2 3" key="1">
    <citation type="submission" date="2017-03" db="EMBL/GenBank/DDBJ databases">
        <title>Phylogenomics and comparative genomics of Lactobacillus salivarius, a mammalian gut commensal.</title>
        <authorList>
            <person name="Harris H.M."/>
        </authorList>
    </citation>
    <scope>NUCLEOTIDE SEQUENCE [LARGE SCALE GENOMIC DNA]</scope>
    <source>
        <strain evidence="2 3">LMG 14477</strain>
    </source>
</reference>
<keyword evidence="1" id="KW-0472">Membrane</keyword>
<evidence type="ECO:0000313" key="2">
    <source>
        <dbReference type="EMBL" id="OQQ81893.1"/>
    </source>
</evidence>
<dbReference type="AlphaFoldDB" id="A0A1V9QM19"/>
<evidence type="ECO:0000313" key="3">
    <source>
        <dbReference type="Proteomes" id="UP000192638"/>
    </source>
</evidence>
<evidence type="ECO:0000256" key="1">
    <source>
        <dbReference type="SAM" id="Phobius"/>
    </source>
</evidence>
<gene>
    <name evidence="2" type="ORF">B6U60_09585</name>
</gene>
<keyword evidence="1" id="KW-0812">Transmembrane</keyword>
<name>A0A1V9QM19_9LACO</name>
<comment type="caution">
    <text evidence="2">The sequence shown here is derived from an EMBL/GenBank/DDBJ whole genome shotgun (WGS) entry which is preliminary data.</text>
</comment>
<sequence>MMDYLVIKAIIWIFFITSAILEVNYKKKHGELDKRARKQATLGTFLIVTTIFDEGYENKILYIIVLIALLVYIVLVIYRLVMAIKDRKK</sequence>
<accession>A0A1V9QM19</accession>